<dbReference type="Gene3D" id="3.40.1190.20">
    <property type="match status" value="1"/>
</dbReference>
<evidence type="ECO:0000313" key="2">
    <source>
        <dbReference type="EMBL" id="QDS70632.1"/>
    </source>
</evidence>
<dbReference type="STRING" id="50376.A0A517L4R0"/>
<dbReference type="AlphaFoldDB" id="A0A517L4R0"/>
<sequence>MELASFFDAQANRGEDVNREAVETCAADWLSSGIGRDGSGVIVSKWLPAYHQPGTGRVVDPTGGGNGFLGGLAVGLARGKDVVEAAVWGSVAASFAIEQVGMPILTQESNGERWNGDRVQDRVDEFLQRL</sequence>
<evidence type="ECO:0000259" key="1">
    <source>
        <dbReference type="Pfam" id="PF00294"/>
    </source>
</evidence>
<dbReference type="InterPro" id="IPR029056">
    <property type="entry name" value="Ribokinase-like"/>
</dbReference>
<keyword evidence="3" id="KW-1185">Reference proteome</keyword>
<organism evidence="2 3">
    <name type="scientific">Venturia effusa</name>
    <dbReference type="NCBI Taxonomy" id="50376"/>
    <lineage>
        <taxon>Eukaryota</taxon>
        <taxon>Fungi</taxon>
        <taxon>Dikarya</taxon>
        <taxon>Ascomycota</taxon>
        <taxon>Pezizomycotina</taxon>
        <taxon>Dothideomycetes</taxon>
        <taxon>Pleosporomycetidae</taxon>
        <taxon>Venturiales</taxon>
        <taxon>Venturiaceae</taxon>
        <taxon>Venturia</taxon>
    </lineage>
</organism>
<reference evidence="2 3" key="1">
    <citation type="submission" date="2019-07" db="EMBL/GenBank/DDBJ databases">
        <title>Finished genome of Venturia effusa.</title>
        <authorList>
            <person name="Young C.A."/>
            <person name="Cox M.P."/>
            <person name="Ganley A.R.D."/>
            <person name="David W.J."/>
        </authorList>
    </citation>
    <scope>NUCLEOTIDE SEQUENCE [LARGE SCALE GENOMIC DNA]</scope>
    <source>
        <strain evidence="3">albino</strain>
    </source>
</reference>
<protein>
    <recommendedName>
        <fullName evidence="1">Carbohydrate kinase PfkB domain-containing protein</fullName>
    </recommendedName>
</protein>
<dbReference type="SUPFAM" id="SSF53613">
    <property type="entry name" value="Ribokinase-like"/>
    <property type="match status" value="1"/>
</dbReference>
<name>A0A517L4R0_9PEZI</name>
<dbReference type="PANTHER" id="PTHR47098">
    <property type="entry name" value="PROTEIN MAK32"/>
    <property type="match status" value="1"/>
</dbReference>
<dbReference type="OrthoDB" id="497927at2759"/>
<gene>
    <name evidence="2" type="ORF">FKW77_000747</name>
</gene>
<feature type="domain" description="Carbohydrate kinase PfkB" evidence="1">
    <location>
        <begin position="52"/>
        <end position="101"/>
    </location>
</feature>
<evidence type="ECO:0000313" key="3">
    <source>
        <dbReference type="Proteomes" id="UP000316270"/>
    </source>
</evidence>
<dbReference type="PANTHER" id="PTHR47098:SF2">
    <property type="entry name" value="PROTEIN MAK32"/>
    <property type="match status" value="1"/>
</dbReference>
<accession>A0A517L4R0</accession>
<proteinExistence type="predicted"/>
<dbReference type="Pfam" id="PF00294">
    <property type="entry name" value="PfkB"/>
    <property type="match status" value="1"/>
</dbReference>
<dbReference type="InterPro" id="IPR011611">
    <property type="entry name" value="PfkB_dom"/>
</dbReference>
<dbReference type="Proteomes" id="UP000316270">
    <property type="component" value="Chromosome 5"/>
</dbReference>
<dbReference type="EMBL" id="CP042189">
    <property type="protein sequence ID" value="QDS70632.1"/>
    <property type="molecule type" value="Genomic_DNA"/>
</dbReference>